<feature type="compositionally biased region" description="Basic residues" evidence="1">
    <location>
        <begin position="27"/>
        <end position="38"/>
    </location>
</feature>
<gene>
    <name evidence="2" type="ORF">M407DRAFT_195688</name>
</gene>
<feature type="region of interest" description="Disordered" evidence="1">
    <location>
        <begin position="18"/>
        <end position="57"/>
    </location>
</feature>
<evidence type="ECO:0000313" key="2">
    <source>
        <dbReference type="EMBL" id="KIO16070.1"/>
    </source>
</evidence>
<feature type="region of interest" description="Disordered" evidence="1">
    <location>
        <begin position="76"/>
        <end position="96"/>
    </location>
</feature>
<reference evidence="3" key="2">
    <citation type="submission" date="2015-01" db="EMBL/GenBank/DDBJ databases">
        <title>Evolutionary Origins and Diversification of the Mycorrhizal Mutualists.</title>
        <authorList>
            <consortium name="DOE Joint Genome Institute"/>
            <consortium name="Mycorrhizal Genomics Consortium"/>
            <person name="Kohler A."/>
            <person name="Kuo A."/>
            <person name="Nagy L.G."/>
            <person name="Floudas D."/>
            <person name="Copeland A."/>
            <person name="Barry K.W."/>
            <person name="Cichocki N."/>
            <person name="Veneault-Fourrey C."/>
            <person name="LaButti K."/>
            <person name="Lindquist E.A."/>
            <person name="Lipzen A."/>
            <person name="Lundell T."/>
            <person name="Morin E."/>
            <person name="Murat C."/>
            <person name="Riley R."/>
            <person name="Ohm R."/>
            <person name="Sun H."/>
            <person name="Tunlid A."/>
            <person name="Henrissat B."/>
            <person name="Grigoriev I.V."/>
            <person name="Hibbett D.S."/>
            <person name="Martin F."/>
        </authorList>
    </citation>
    <scope>NUCLEOTIDE SEQUENCE [LARGE SCALE GENOMIC DNA]</scope>
    <source>
        <strain evidence="3">MUT 4182</strain>
    </source>
</reference>
<protein>
    <submittedName>
        <fullName evidence="2">Uncharacterized protein</fullName>
    </submittedName>
</protein>
<proteinExistence type="predicted"/>
<evidence type="ECO:0000256" key="1">
    <source>
        <dbReference type="SAM" id="MobiDB-lite"/>
    </source>
</evidence>
<dbReference type="HOGENOM" id="CLU_2361293_0_0_1"/>
<keyword evidence="3" id="KW-1185">Reference proteome</keyword>
<dbReference type="EMBL" id="KN823687">
    <property type="protein sequence ID" value="KIO16070.1"/>
    <property type="molecule type" value="Genomic_DNA"/>
</dbReference>
<dbReference type="Proteomes" id="UP000054248">
    <property type="component" value="Unassembled WGS sequence"/>
</dbReference>
<sequence>MRGIPKLVPRAQGQIEVLSKPSALNHHSSRGNSYKHRVSASFNNKTKQKKENPIVQLSIPPQSTSIIILVGTSTNLDPLASSTQPGNGTKRSSIGW</sequence>
<dbReference type="AlphaFoldDB" id="A0A0C3PNQ8"/>
<evidence type="ECO:0000313" key="3">
    <source>
        <dbReference type="Proteomes" id="UP000054248"/>
    </source>
</evidence>
<organism evidence="2 3">
    <name type="scientific">Tulasnella calospora MUT 4182</name>
    <dbReference type="NCBI Taxonomy" id="1051891"/>
    <lineage>
        <taxon>Eukaryota</taxon>
        <taxon>Fungi</taxon>
        <taxon>Dikarya</taxon>
        <taxon>Basidiomycota</taxon>
        <taxon>Agaricomycotina</taxon>
        <taxon>Agaricomycetes</taxon>
        <taxon>Cantharellales</taxon>
        <taxon>Tulasnellaceae</taxon>
        <taxon>Tulasnella</taxon>
    </lineage>
</organism>
<name>A0A0C3PNQ8_9AGAM</name>
<accession>A0A0C3PNQ8</accession>
<reference evidence="2 3" key="1">
    <citation type="submission" date="2014-04" db="EMBL/GenBank/DDBJ databases">
        <authorList>
            <consortium name="DOE Joint Genome Institute"/>
            <person name="Kuo A."/>
            <person name="Girlanda M."/>
            <person name="Perotto S."/>
            <person name="Kohler A."/>
            <person name="Nagy L.G."/>
            <person name="Floudas D."/>
            <person name="Copeland A."/>
            <person name="Barry K.W."/>
            <person name="Cichocki N."/>
            <person name="Veneault-Fourrey C."/>
            <person name="LaButti K."/>
            <person name="Lindquist E.A."/>
            <person name="Lipzen A."/>
            <person name="Lundell T."/>
            <person name="Morin E."/>
            <person name="Murat C."/>
            <person name="Sun H."/>
            <person name="Tunlid A."/>
            <person name="Henrissat B."/>
            <person name="Grigoriev I.V."/>
            <person name="Hibbett D.S."/>
            <person name="Martin F."/>
            <person name="Nordberg H.P."/>
            <person name="Cantor M.N."/>
            <person name="Hua S.X."/>
        </authorList>
    </citation>
    <scope>NUCLEOTIDE SEQUENCE [LARGE SCALE GENOMIC DNA]</scope>
    <source>
        <strain evidence="2 3">MUT 4182</strain>
    </source>
</reference>